<evidence type="ECO:0000313" key="2">
    <source>
        <dbReference type="EMBL" id="KSU83978.1"/>
    </source>
</evidence>
<comment type="caution">
    <text evidence="2">The sequence shown here is derived from an EMBL/GenBank/DDBJ whole genome shotgun (WGS) entry which is preliminary data.</text>
</comment>
<reference evidence="2 3" key="1">
    <citation type="submission" date="2015-11" db="EMBL/GenBank/DDBJ databases">
        <title>Bacillus caseinolyticus sp nov.</title>
        <authorList>
            <person name="Dastager S.G."/>
            <person name="Mawlankar R."/>
        </authorList>
    </citation>
    <scope>NUCLEOTIDE SEQUENCE [LARGE SCALE GENOMIC DNA]</scope>
    <source>
        <strain evidence="2 3">SGD-V-76</strain>
    </source>
</reference>
<accession>A0A0V8JAP8</accession>
<dbReference type="Proteomes" id="UP000053681">
    <property type="component" value="Unassembled WGS sequence"/>
</dbReference>
<protein>
    <submittedName>
        <fullName evidence="2">Uncharacterized protein</fullName>
    </submittedName>
</protein>
<gene>
    <name evidence="2" type="ORF">AS180_21120</name>
</gene>
<evidence type="ECO:0000313" key="3">
    <source>
        <dbReference type="Proteomes" id="UP000053681"/>
    </source>
</evidence>
<name>A0A0V8JAP8_9BACI</name>
<dbReference type="EMBL" id="LNQP01000140">
    <property type="protein sequence ID" value="KSU83978.1"/>
    <property type="molecule type" value="Genomic_DNA"/>
</dbReference>
<proteinExistence type="predicted"/>
<dbReference type="RefSeq" id="WP_025907937.1">
    <property type="nucleotide sequence ID" value="NZ_KQ758754.1"/>
</dbReference>
<evidence type="ECO:0000256" key="1">
    <source>
        <dbReference type="SAM" id="Coils"/>
    </source>
</evidence>
<feature type="coiled-coil region" evidence="1">
    <location>
        <begin position="40"/>
        <end position="70"/>
    </location>
</feature>
<organism evidence="2 3">
    <name type="scientific">Priestia veravalensis</name>
    <dbReference type="NCBI Taxonomy" id="1414648"/>
    <lineage>
        <taxon>Bacteria</taxon>
        <taxon>Bacillati</taxon>
        <taxon>Bacillota</taxon>
        <taxon>Bacilli</taxon>
        <taxon>Bacillales</taxon>
        <taxon>Bacillaceae</taxon>
        <taxon>Priestia</taxon>
    </lineage>
</organism>
<dbReference type="AlphaFoldDB" id="A0A0V8JAP8"/>
<keyword evidence="1" id="KW-0175">Coiled coil</keyword>
<sequence>MLCCIDFVGKLSKSKEKNVEFISNVHIGFMKAQNLIIQNLLQLGKKRDTIKKLIKELNKQKASKESLEKSKYNLKVIEYKESVLRKIADTIAWQLLGFDRTIIRRLYSFTSQVEIFNSNLKHDLKVVEEIFNSDKTTFPLVNDITSFIQVGDLLVRELDSPDIKLIELKEGKVNDEIAKIVEEYEEIPCDRRLHYQLEDKDEKFKKQFNRYVKQKSTALNKAKIINTGSGTDEVTGLNIQTVKETFYTEHFDEVVASMMKEVDKRNYSLRTIDGCLIVGVYNTSKMSIHTGFDMWKESVGIDFPTIDLRSSVSSPLSYPLFLHPFSINDKVKLINGEKVIYMSLDIDKWLKMFEDKEVNVNILSKKQTARFNTTQVHSKVFEHKGQAIEIEYKNVKQMLSDGIFERMFNQFLRPSSAIEFFKYGHDKVGAFLESPLV</sequence>
<keyword evidence="3" id="KW-1185">Reference proteome</keyword>